<feature type="region of interest" description="Disordered" evidence="1">
    <location>
        <begin position="95"/>
        <end position="169"/>
    </location>
</feature>
<sequence length="169" mass="18123">MGWFDHDDSDQRDAYNQVQNAPHEASLSHELIGGAAAFEAMRAYQNHQEANGKPQSYEIAKDLIAGFAGAEVDRLVETKGLNEFDAERAKWEAREQSQKALAQSGQFGRQDYQRREYGGGGGGGYGNDQGYGGRDQGGYGGGGGGYGGRDQGGYGGGGGGYDRQQQNNW</sequence>
<proteinExistence type="predicted"/>
<dbReference type="PANTHER" id="PTHR37450">
    <property type="entry name" value="CIPC PROTEIN"/>
    <property type="match status" value="1"/>
</dbReference>
<dbReference type="Proteomes" id="UP001222932">
    <property type="component" value="Unassembled WGS sequence"/>
</dbReference>
<accession>A0AAD3TV15</accession>
<feature type="compositionally biased region" description="Basic and acidic residues" evidence="1">
    <location>
        <begin position="1"/>
        <end position="13"/>
    </location>
</feature>
<reference evidence="2" key="2">
    <citation type="submission" date="2023-06" db="EMBL/GenBank/DDBJ databases">
        <authorList>
            <person name="Kobayashi Y."/>
            <person name="Kayamori A."/>
            <person name="Aoki K."/>
            <person name="Shiwa Y."/>
            <person name="Fujita N."/>
            <person name="Sugita T."/>
            <person name="Iwasaki W."/>
            <person name="Tanaka N."/>
            <person name="Takashima M."/>
        </authorList>
    </citation>
    <scope>NUCLEOTIDE SEQUENCE</scope>
    <source>
        <strain evidence="2">HIS016</strain>
    </source>
</reference>
<dbReference type="EMBL" id="BTCM01000003">
    <property type="protein sequence ID" value="GMK57004.1"/>
    <property type="molecule type" value="Genomic_DNA"/>
</dbReference>
<reference evidence="2" key="1">
    <citation type="journal article" date="2023" name="BMC Genomics">
        <title>Chromosome-level genome assemblies of Cutaneotrichosporon spp. (Trichosporonales, Basidiomycota) reveal imbalanced evolution between nucleotide sequences and chromosome synteny.</title>
        <authorList>
            <person name="Kobayashi Y."/>
            <person name="Kayamori A."/>
            <person name="Aoki K."/>
            <person name="Shiwa Y."/>
            <person name="Matsutani M."/>
            <person name="Fujita N."/>
            <person name="Sugita T."/>
            <person name="Iwasaki W."/>
            <person name="Tanaka N."/>
            <person name="Takashima M."/>
        </authorList>
    </citation>
    <scope>NUCLEOTIDE SEQUENCE</scope>
    <source>
        <strain evidence="2">HIS016</strain>
    </source>
</reference>
<evidence type="ECO:0000313" key="3">
    <source>
        <dbReference type="Proteomes" id="UP001222932"/>
    </source>
</evidence>
<gene>
    <name evidence="2" type="ORF">CspeluHIS016_0308440</name>
</gene>
<dbReference type="InterPro" id="IPR022234">
    <property type="entry name" value="DUF3759"/>
</dbReference>
<dbReference type="PANTHER" id="PTHR37450:SF1">
    <property type="entry name" value="CIPC PROTEIN"/>
    <property type="match status" value="1"/>
</dbReference>
<protein>
    <submittedName>
        <fullName evidence="2">Uncharacterized protein</fullName>
    </submittedName>
</protein>
<organism evidence="2 3">
    <name type="scientific">Cutaneotrichosporon spelunceum</name>
    <dbReference type="NCBI Taxonomy" id="1672016"/>
    <lineage>
        <taxon>Eukaryota</taxon>
        <taxon>Fungi</taxon>
        <taxon>Dikarya</taxon>
        <taxon>Basidiomycota</taxon>
        <taxon>Agaricomycotina</taxon>
        <taxon>Tremellomycetes</taxon>
        <taxon>Trichosporonales</taxon>
        <taxon>Trichosporonaceae</taxon>
        <taxon>Cutaneotrichosporon</taxon>
    </lineage>
</organism>
<keyword evidence="3" id="KW-1185">Reference proteome</keyword>
<name>A0AAD3TV15_9TREE</name>
<feature type="compositionally biased region" description="Gly residues" evidence="1">
    <location>
        <begin position="118"/>
        <end position="161"/>
    </location>
</feature>
<feature type="region of interest" description="Disordered" evidence="1">
    <location>
        <begin position="1"/>
        <end position="25"/>
    </location>
</feature>
<evidence type="ECO:0000313" key="2">
    <source>
        <dbReference type="EMBL" id="GMK57004.1"/>
    </source>
</evidence>
<dbReference type="AlphaFoldDB" id="A0AAD3TV15"/>
<dbReference type="Pfam" id="PF12585">
    <property type="entry name" value="DUF3759"/>
    <property type="match status" value="1"/>
</dbReference>
<comment type="caution">
    <text evidence="2">The sequence shown here is derived from an EMBL/GenBank/DDBJ whole genome shotgun (WGS) entry which is preliminary data.</text>
</comment>
<evidence type="ECO:0000256" key="1">
    <source>
        <dbReference type="SAM" id="MobiDB-lite"/>
    </source>
</evidence>
<feature type="compositionally biased region" description="Polar residues" evidence="1">
    <location>
        <begin position="98"/>
        <end position="107"/>
    </location>
</feature>